<name>A0A699KSZ9_TANCI</name>
<sequence length="110" mass="12222">MQIVMLNLRTPFLIGRIAIRNIFFGLIIIVRLNAFLHDALPIEEMNPAKVHCEMADVVLCLGTRSKDILVISTLCSLQITLACSLPLKCLGSGGSKLQKIRKQVWSSMDL</sequence>
<evidence type="ECO:0000313" key="2">
    <source>
        <dbReference type="EMBL" id="GFB04238.1"/>
    </source>
</evidence>
<gene>
    <name evidence="2" type="ORF">Tci_676209</name>
</gene>
<feature type="transmembrane region" description="Helical" evidence="1">
    <location>
        <begin position="12"/>
        <end position="36"/>
    </location>
</feature>
<proteinExistence type="predicted"/>
<accession>A0A699KSZ9</accession>
<dbReference type="EMBL" id="BKCJ010539613">
    <property type="protein sequence ID" value="GFB04238.1"/>
    <property type="molecule type" value="Genomic_DNA"/>
</dbReference>
<dbReference type="AlphaFoldDB" id="A0A699KSZ9"/>
<comment type="caution">
    <text evidence="2">The sequence shown here is derived from an EMBL/GenBank/DDBJ whole genome shotgun (WGS) entry which is preliminary data.</text>
</comment>
<keyword evidence="1" id="KW-0812">Transmembrane</keyword>
<keyword evidence="1" id="KW-1133">Transmembrane helix</keyword>
<evidence type="ECO:0000256" key="1">
    <source>
        <dbReference type="SAM" id="Phobius"/>
    </source>
</evidence>
<protein>
    <submittedName>
        <fullName evidence="2">Uncharacterized protein</fullName>
    </submittedName>
</protein>
<organism evidence="2">
    <name type="scientific">Tanacetum cinerariifolium</name>
    <name type="common">Dalmatian daisy</name>
    <name type="synonym">Chrysanthemum cinerariifolium</name>
    <dbReference type="NCBI Taxonomy" id="118510"/>
    <lineage>
        <taxon>Eukaryota</taxon>
        <taxon>Viridiplantae</taxon>
        <taxon>Streptophyta</taxon>
        <taxon>Embryophyta</taxon>
        <taxon>Tracheophyta</taxon>
        <taxon>Spermatophyta</taxon>
        <taxon>Magnoliopsida</taxon>
        <taxon>eudicotyledons</taxon>
        <taxon>Gunneridae</taxon>
        <taxon>Pentapetalae</taxon>
        <taxon>asterids</taxon>
        <taxon>campanulids</taxon>
        <taxon>Asterales</taxon>
        <taxon>Asteraceae</taxon>
        <taxon>Asteroideae</taxon>
        <taxon>Anthemideae</taxon>
        <taxon>Anthemidinae</taxon>
        <taxon>Tanacetum</taxon>
    </lineage>
</organism>
<reference evidence="2" key="1">
    <citation type="journal article" date="2019" name="Sci. Rep.">
        <title>Draft genome of Tanacetum cinerariifolium, the natural source of mosquito coil.</title>
        <authorList>
            <person name="Yamashiro T."/>
            <person name="Shiraishi A."/>
            <person name="Satake H."/>
            <person name="Nakayama K."/>
        </authorList>
    </citation>
    <scope>NUCLEOTIDE SEQUENCE</scope>
</reference>
<keyword evidence="1" id="KW-0472">Membrane</keyword>